<accession>A0A061RM81</accession>
<dbReference type="EMBL" id="GBEZ01012834">
    <property type="protein sequence ID" value="JAC73093.1"/>
    <property type="molecule type" value="Transcribed_RNA"/>
</dbReference>
<dbReference type="AlphaFoldDB" id="A0A061RM81"/>
<sequence length="56" mass="6421">SRVDYELGIFPRLSYFRHCRGGHTVANGMLFSLPSVNHCPDLGFQRKRISFAYLCS</sequence>
<gene>
    <name evidence="1" type="ORF">TSPGSL018_29756</name>
</gene>
<organism evidence="1">
    <name type="scientific">Tetraselmis sp. GSL018</name>
    <dbReference type="NCBI Taxonomy" id="582737"/>
    <lineage>
        <taxon>Eukaryota</taxon>
        <taxon>Viridiplantae</taxon>
        <taxon>Chlorophyta</taxon>
        <taxon>core chlorophytes</taxon>
        <taxon>Chlorodendrophyceae</taxon>
        <taxon>Chlorodendrales</taxon>
        <taxon>Chlorodendraceae</taxon>
        <taxon>Tetraselmis</taxon>
    </lineage>
</organism>
<name>A0A061RM81_9CHLO</name>
<protein>
    <submittedName>
        <fullName evidence="1">Uncharacterized protein</fullName>
    </submittedName>
</protein>
<feature type="non-terminal residue" evidence="1">
    <location>
        <position position="1"/>
    </location>
</feature>
<evidence type="ECO:0000313" key="1">
    <source>
        <dbReference type="EMBL" id="JAC73093.1"/>
    </source>
</evidence>
<reference evidence="1" key="1">
    <citation type="submission" date="2014-05" db="EMBL/GenBank/DDBJ databases">
        <title>The transcriptome of the halophilic microalga Tetraselmis sp. GSL018 isolated from the Great Salt Lake, Utah.</title>
        <authorList>
            <person name="Jinkerson R.E."/>
            <person name="D'Adamo S."/>
            <person name="Posewitz M.C."/>
        </authorList>
    </citation>
    <scope>NUCLEOTIDE SEQUENCE</scope>
    <source>
        <strain evidence="1">GSL018</strain>
    </source>
</reference>
<proteinExistence type="predicted"/>